<dbReference type="GO" id="GO:0005886">
    <property type="term" value="C:plasma membrane"/>
    <property type="evidence" value="ECO:0007669"/>
    <property type="project" value="UniProtKB-SubCell"/>
</dbReference>
<evidence type="ECO:0000313" key="10">
    <source>
        <dbReference type="Proteomes" id="UP000249340"/>
    </source>
</evidence>
<keyword evidence="2 7" id="KW-0813">Transport</keyword>
<dbReference type="CDD" id="cd06261">
    <property type="entry name" value="TM_PBP2"/>
    <property type="match status" value="1"/>
</dbReference>
<dbReference type="AlphaFoldDB" id="A0A345T4P8"/>
<sequence>MLGFLFRRLLGLVATLIVASFLIFSALYLAPGRPETFLTQGRSISPEALASIRAQYHLDEPFPLRYWDWITGVVRGDLGQSLVFRQDVSSLLAPRVGSTLLLTLYAAVLIVVFGVLVGVVSGLRGGLLDTTSVVVTSMGFAVPTFFAALLLMDLFSVQLGWFPVFGSGEGLADRLWHLTLPAIALAIPSGAVVARITRTSIMEEKESEHVAIATGRGLPRSLVVRRHVLRNALLPVTTIVGVNIAALIAGATVVEKAFSLDGLGSALVDAVNQKDFAVVQAIALALVVSFGLVNLAVDVLYAWLDPRFQLGGKR</sequence>
<evidence type="ECO:0000256" key="1">
    <source>
        <dbReference type="ARBA" id="ARBA00004651"/>
    </source>
</evidence>
<name>A0A345T4P8_9ACTN</name>
<proteinExistence type="inferred from homology"/>
<keyword evidence="10" id="KW-1185">Reference proteome</keyword>
<evidence type="ECO:0000256" key="7">
    <source>
        <dbReference type="RuleBase" id="RU363032"/>
    </source>
</evidence>
<evidence type="ECO:0000256" key="6">
    <source>
        <dbReference type="ARBA" id="ARBA00023136"/>
    </source>
</evidence>
<dbReference type="Pfam" id="PF19300">
    <property type="entry name" value="BPD_transp_1_N"/>
    <property type="match status" value="1"/>
</dbReference>
<gene>
    <name evidence="9" type="ORF">C7M71_029800</name>
</gene>
<feature type="domain" description="ABC transmembrane type-1" evidence="8">
    <location>
        <begin position="96"/>
        <end position="297"/>
    </location>
</feature>
<feature type="transmembrane region" description="Helical" evidence="7">
    <location>
        <begin position="232"/>
        <end position="254"/>
    </location>
</feature>
<evidence type="ECO:0000259" key="8">
    <source>
        <dbReference type="PROSITE" id="PS50928"/>
    </source>
</evidence>
<comment type="similarity">
    <text evidence="7">Belongs to the binding-protein-dependent transport system permease family.</text>
</comment>
<keyword evidence="5 7" id="KW-1133">Transmembrane helix</keyword>
<dbReference type="EMBL" id="CP031264">
    <property type="protein sequence ID" value="AXI80953.1"/>
    <property type="molecule type" value="Genomic_DNA"/>
</dbReference>
<dbReference type="GO" id="GO:0055085">
    <property type="term" value="P:transmembrane transport"/>
    <property type="evidence" value="ECO:0007669"/>
    <property type="project" value="InterPro"/>
</dbReference>
<dbReference type="OrthoDB" id="3171583at2"/>
<dbReference type="Proteomes" id="UP000249340">
    <property type="component" value="Chromosome"/>
</dbReference>
<dbReference type="InterPro" id="IPR045621">
    <property type="entry name" value="BPD_transp_1_N"/>
</dbReference>
<evidence type="ECO:0000313" key="9">
    <source>
        <dbReference type="EMBL" id="AXI80953.1"/>
    </source>
</evidence>
<dbReference type="InterPro" id="IPR000515">
    <property type="entry name" value="MetI-like"/>
</dbReference>
<feature type="transmembrane region" description="Helical" evidence="7">
    <location>
        <begin position="9"/>
        <end position="30"/>
    </location>
</feature>
<comment type="subcellular location">
    <subcellularLocation>
        <location evidence="1 7">Cell membrane</location>
        <topology evidence="1 7">Multi-pass membrane protein</topology>
    </subcellularLocation>
</comment>
<dbReference type="PANTHER" id="PTHR43163:SF6">
    <property type="entry name" value="DIPEPTIDE TRANSPORT SYSTEM PERMEASE PROTEIN DPPB-RELATED"/>
    <property type="match status" value="1"/>
</dbReference>
<dbReference type="KEGG" id="stri:C7M71_029800"/>
<feature type="transmembrane region" description="Helical" evidence="7">
    <location>
        <begin position="133"/>
        <end position="155"/>
    </location>
</feature>
<evidence type="ECO:0000256" key="2">
    <source>
        <dbReference type="ARBA" id="ARBA00022448"/>
    </source>
</evidence>
<dbReference type="PROSITE" id="PS50928">
    <property type="entry name" value="ABC_TM1"/>
    <property type="match status" value="1"/>
</dbReference>
<protein>
    <submittedName>
        <fullName evidence="9">ABC transporter permease</fullName>
    </submittedName>
</protein>
<feature type="transmembrane region" description="Helical" evidence="7">
    <location>
        <begin position="175"/>
        <end position="196"/>
    </location>
</feature>
<dbReference type="PANTHER" id="PTHR43163">
    <property type="entry name" value="DIPEPTIDE TRANSPORT SYSTEM PERMEASE PROTEIN DPPB-RELATED"/>
    <property type="match status" value="1"/>
</dbReference>
<dbReference type="RefSeq" id="WP_111490475.1">
    <property type="nucleotide sequence ID" value="NZ_CP031264.1"/>
</dbReference>
<keyword evidence="6 7" id="KW-0472">Membrane</keyword>
<dbReference type="InterPro" id="IPR035906">
    <property type="entry name" value="MetI-like_sf"/>
</dbReference>
<dbReference type="Pfam" id="PF00528">
    <property type="entry name" value="BPD_transp_1"/>
    <property type="match status" value="1"/>
</dbReference>
<organism evidence="9 10">
    <name type="scientific">Peterkaempfera bronchialis</name>
    <dbReference type="NCBI Taxonomy" id="2126346"/>
    <lineage>
        <taxon>Bacteria</taxon>
        <taxon>Bacillati</taxon>
        <taxon>Actinomycetota</taxon>
        <taxon>Actinomycetes</taxon>
        <taxon>Kitasatosporales</taxon>
        <taxon>Streptomycetaceae</taxon>
        <taxon>Peterkaempfera</taxon>
    </lineage>
</organism>
<keyword evidence="4 7" id="KW-0812">Transmembrane</keyword>
<reference evidence="10" key="1">
    <citation type="submission" date="2018-07" db="EMBL/GenBank/DDBJ databases">
        <title>Streptacidiphilus bronchialis DSM 106435 chromosome.</title>
        <authorList>
            <person name="Batra D."/>
            <person name="Gulvik C.A."/>
        </authorList>
    </citation>
    <scope>NUCLEOTIDE SEQUENCE [LARGE SCALE GENOMIC DNA]</scope>
    <source>
        <strain evidence="10">DSM 106435</strain>
    </source>
</reference>
<dbReference type="Gene3D" id="1.10.3720.10">
    <property type="entry name" value="MetI-like"/>
    <property type="match status" value="1"/>
</dbReference>
<feature type="transmembrane region" description="Helical" evidence="7">
    <location>
        <begin position="277"/>
        <end position="304"/>
    </location>
</feature>
<feature type="transmembrane region" description="Helical" evidence="7">
    <location>
        <begin position="100"/>
        <end position="121"/>
    </location>
</feature>
<dbReference type="SUPFAM" id="SSF161098">
    <property type="entry name" value="MetI-like"/>
    <property type="match status" value="1"/>
</dbReference>
<evidence type="ECO:0000256" key="3">
    <source>
        <dbReference type="ARBA" id="ARBA00022475"/>
    </source>
</evidence>
<evidence type="ECO:0000256" key="4">
    <source>
        <dbReference type="ARBA" id="ARBA00022692"/>
    </source>
</evidence>
<evidence type="ECO:0000256" key="5">
    <source>
        <dbReference type="ARBA" id="ARBA00022989"/>
    </source>
</evidence>
<keyword evidence="3" id="KW-1003">Cell membrane</keyword>
<accession>A0A345T4P8</accession>